<protein>
    <submittedName>
        <fullName evidence="1">Uncharacterized protein</fullName>
    </submittedName>
</protein>
<dbReference type="Pfam" id="PF20212">
    <property type="entry name" value="DUF6572"/>
    <property type="match status" value="1"/>
</dbReference>
<reference evidence="1" key="2">
    <citation type="journal article" date="2020" name="Microorganisms">
        <title>Osmotic Adaptation and Compatible Solute Biosynthesis of Phototrophic Bacteria as Revealed from Genome Analyses.</title>
        <authorList>
            <person name="Imhoff J.F."/>
            <person name="Rahn T."/>
            <person name="Kunzel S."/>
            <person name="Keller A."/>
            <person name="Neulinger S.C."/>
        </authorList>
    </citation>
    <scope>NUCLEOTIDE SEQUENCE</scope>
    <source>
        <strain evidence="1">DSM 11080</strain>
    </source>
</reference>
<sequence>MSIEQTDVVDFVSVNEAANEVVLTISDHLEWDGDTKEHLLLLQEKINSYLRFIESGELLESYPKANGRNAVINIIGKYPLNEEAKGFINQVKSIVGDAGMTLRFEEFKAA</sequence>
<dbReference type="AlphaFoldDB" id="A0AAJ0XCS1"/>
<keyword evidence="2" id="KW-1185">Reference proteome</keyword>
<reference evidence="1" key="1">
    <citation type="submission" date="2017-08" db="EMBL/GenBank/DDBJ databases">
        <authorList>
            <person name="Imhoff J.F."/>
            <person name="Rahn T."/>
            <person name="Kuenzel S."/>
            <person name="Neulinger S.C."/>
        </authorList>
    </citation>
    <scope>NUCLEOTIDE SEQUENCE</scope>
    <source>
        <strain evidence="1">DSM 11080</strain>
    </source>
</reference>
<evidence type="ECO:0000313" key="2">
    <source>
        <dbReference type="Proteomes" id="UP001296776"/>
    </source>
</evidence>
<name>A0AAJ0XCS1_9GAMM</name>
<dbReference type="Proteomes" id="UP001296776">
    <property type="component" value="Unassembled WGS sequence"/>
</dbReference>
<dbReference type="RefSeq" id="WP_200348919.1">
    <property type="nucleotide sequence ID" value="NZ_NRSJ01000110.1"/>
</dbReference>
<dbReference type="EMBL" id="NRSJ01000110">
    <property type="protein sequence ID" value="MBK1707435.1"/>
    <property type="molecule type" value="Genomic_DNA"/>
</dbReference>
<organism evidence="1 2">
    <name type="scientific">Halochromatium glycolicum</name>
    <dbReference type="NCBI Taxonomy" id="85075"/>
    <lineage>
        <taxon>Bacteria</taxon>
        <taxon>Pseudomonadati</taxon>
        <taxon>Pseudomonadota</taxon>
        <taxon>Gammaproteobacteria</taxon>
        <taxon>Chromatiales</taxon>
        <taxon>Chromatiaceae</taxon>
        <taxon>Halochromatium</taxon>
    </lineage>
</organism>
<proteinExistence type="predicted"/>
<comment type="caution">
    <text evidence="1">The sequence shown here is derived from an EMBL/GenBank/DDBJ whole genome shotgun (WGS) entry which is preliminary data.</text>
</comment>
<dbReference type="InterPro" id="IPR046702">
    <property type="entry name" value="DUF6572"/>
</dbReference>
<gene>
    <name evidence="1" type="ORF">CKO40_23635</name>
</gene>
<accession>A0AAJ0XCS1</accession>
<evidence type="ECO:0000313" key="1">
    <source>
        <dbReference type="EMBL" id="MBK1707435.1"/>
    </source>
</evidence>